<dbReference type="GO" id="GO:0071966">
    <property type="term" value="P:fungal-type cell wall polysaccharide metabolic process"/>
    <property type="evidence" value="ECO:0007669"/>
    <property type="project" value="TreeGrafter"/>
</dbReference>
<dbReference type="AlphaFoldDB" id="A0A6A5ZJU3"/>
<reference evidence="2" key="1">
    <citation type="journal article" date="2020" name="Stud. Mycol.">
        <title>101 Dothideomycetes genomes: a test case for predicting lifestyles and emergence of pathogens.</title>
        <authorList>
            <person name="Haridas S."/>
            <person name="Albert R."/>
            <person name="Binder M."/>
            <person name="Bloem J."/>
            <person name="Labutti K."/>
            <person name="Salamov A."/>
            <person name="Andreopoulos B."/>
            <person name="Baker S."/>
            <person name="Barry K."/>
            <person name="Bills G."/>
            <person name="Bluhm B."/>
            <person name="Cannon C."/>
            <person name="Castanera R."/>
            <person name="Culley D."/>
            <person name="Daum C."/>
            <person name="Ezra D."/>
            <person name="Gonzalez J."/>
            <person name="Henrissat B."/>
            <person name="Kuo A."/>
            <person name="Liang C."/>
            <person name="Lipzen A."/>
            <person name="Lutzoni F."/>
            <person name="Magnuson J."/>
            <person name="Mondo S."/>
            <person name="Nolan M."/>
            <person name="Ohm R."/>
            <person name="Pangilinan J."/>
            <person name="Park H.-J."/>
            <person name="Ramirez L."/>
            <person name="Alfaro M."/>
            <person name="Sun H."/>
            <person name="Tritt A."/>
            <person name="Yoshinaga Y."/>
            <person name="Zwiers L.-H."/>
            <person name="Turgeon B."/>
            <person name="Goodwin S."/>
            <person name="Spatafora J."/>
            <person name="Crous P."/>
            <person name="Grigoriev I."/>
        </authorList>
    </citation>
    <scope>NUCLEOTIDE SEQUENCE</scope>
    <source>
        <strain evidence="2">CBS 627.86</strain>
    </source>
</reference>
<evidence type="ECO:0000259" key="1">
    <source>
        <dbReference type="Pfam" id="PF11790"/>
    </source>
</evidence>
<dbReference type="PANTHER" id="PTHR34154">
    <property type="entry name" value="ALKALI-SENSITIVE LINKAGE PROTEIN 1"/>
    <property type="match status" value="1"/>
</dbReference>
<dbReference type="PANTHER" id="PTHR34154:SF10">
    <property type="entry name" value="ASL1-LIKE GLYCOSYL HYDROLASE CATALYTIC DOMAIN-CONTAINING PROTEIN"/>
    <property type="match status" value="1"/>
</dbReference>
<accession>A0A6A5ZJU3</accession>
<protein>
    <recommendedName>
        <fullName evidence="1">Asl1-like glycosyl hydrolase catalytic domain-containing protein</fullName>
    </recommendedName>
</protein>
<dbReference type="Gene3D" id="3.20.20.80">
    <property type="entry name" value="Glycosidases"/>
    <property type="match status" value="1"/>
</dbReference>
<proteinExistence type="predicted"/>
<dbReference type="Pfam" id="PF11790">
    <property type="entry name" value="Glyco_hydro_cc"/>
    <property type="match status" value="1"/>
</dbReference>
<dbReference type="EMBL" id="ML977316">
    <property type="protein sequence ID" value="KAF2119093.1"/>
    <property type="molecule type" value="Genomic_DNA"/>
</dbReference>
<dbReference type="InterPro" id="IPR024655">
    <property type="entry name" value="Asl1_glyco_hydro_catalytic"/>
</dbReference>
<feature type="domain" description="Asl1-like glycosyl hydrolase catalytic" evidence="1">
    <location>
        <begin position="3"/>
        <end position="229"/>
    </location>
</feature>
<dbReference type="InterPro" id="IPR053183">
    <property type="entry name" value="ASL1"/>
</dbReference>
<evidence type="ECO:0000313" key="2">
    <source>
        <dbReference type="EMBL" id="KAF2119093.1"/>
    </source>
</evidence>
<organism evidence="2 3">
    <name type="scientific">Lophiotrema nucula</name>
    <dbReference type="NCBI Taxonomy" id="690887"/>
    <lineage>
        <taxon>Eukaryota</taxon>
        <taxon>Fungi</taxon>
        <taxon>Dikarya</taxon>
        <taxon>Ascomycota</taxon>
        <taxon>Pezizomycotina</taxon>
        <taxon>Dothideomycetes</taxon>
        <taxon>Pleosporomycetidae</taxon>
        <taxon>Pleosporales</taxon>
        <taxon>Lophiotremataceae</taxon>
        <taxon>Lophiotrema</taxon>
    </lineage>
</organism>
<name>A0A6A5ZJU3_9PLEO</name>
<dbReference type="InterPro" id="IPR017853">
    <property type="entry name" value="GH"/>
</dbReference>
<keyword evidence="3" id="KW-1185">Reference proteome</keyword>
<dbReference type="GO" id="GO:0009277">
    <property type="term" value="C:fungal-type cell wall"/>
    <property type="evidence" value="ECO:0007669"/>
    <property type="project" value="TreeGrafter"/>
</dbReference>
<evidence type="ECO:0000313" key="3">
    <source>
        <dbReference type="Proteomes" id="UP000799770"/>
    </source>
</evidence>
<dbReference type="OrthoDB" id="5985073at2759"/>
<dbReference type="Proteomes" id="UP000799770">
    <property type="component" value="Unassembled WGS sequence"/>
</dbReference>
<dbReference type="SUPFAM" id="SSF51445">
    <property type="entry name" value="(Trans)glycosidases"/>
    <property type="match status" value="1"/>
</dbReference>
<sequence length="232" mass="25892">MFSNSKVSWMYNWGHNPGGAGGGFEYVPMLWSNREQTSGWHYDLGNLIEHGNTQHLLGFNEADGCSDGGSCMPDARGTAMAYKAWFTILKQHNDHAGHNYWLGSPSVTNGNRAPDGSKMGLDWLSDFLGYCSDCQVDFIAIHWYDQAWNFEYFKNYINKACEVAGGRYVWVTEFSPTDGDENAKIQFLRNALPFLDGNNCIEKYAMFMAEPGKLISGDGNGLSALGSFYSTF</sequence>
<gene>
    <name evidence="2" type="ORF">BDV96DRAFT_516052</name>
</gene>